<reference evidence="3 4" key="1">
    <citation type="submission" date="2016-12" db="EMBL/GenBank/DDBJ databases">
        <title>The new phylogeny of genus Mycobacterium.</title>
        <authorList>
            <person name="Tortoli E."/>
            <person name="Trovato A."/>
            <person name="Cirillo D.M."/>
        </authorList>
    </citation>
    <scope>NUCLEOTIDE SEQUENCE [LARGE SCALE GENOMIC DNA]</scope>
    <source>
        <strain evidence="3 4">CCUG 66554</strain>
    </source>
</reference>
<protein>
    <submittedName>
        <fullName evidence="3">Uncharacterized protein</fullName>
    </submittedName>
</protein>
<comment type="caution">
    <text evidence="3">The sequence shown here is derived from an EMBL/GenBank/DDBJ whole genome shotgun (WGS) entry which is preliminary data.</text>
</comment>
<feature type="region of interest" description="Disordered" evidence="1">
    <location>
        <begin position="107"/>
        <end position="134"/>
    </location>
</feature>
<dbReference type="OrthoDB" id="4762524at2"/>
<dbReference type="EMBL" id="MVII01000044">
    <property type="protein sequence ID" value="ORB48781.1"/>
    <property type="molecule type" value="Genomic_DNA"/>
</dbReference>
<dbReference type="AlphaFoldDB" id="A0A1S4VZ44"/>
<keyword evidence="2" id="KW-0472">Membrane</keyword>
<keyword evidence="2" id="KW-1133">Transmembrane helix</keyword>
<dbReference type="RefSeq" id="WP_083019665.1">
    <property type="nucleotide sequence ID" value="NZ_CP010271.1"/>
</dbReference>
<dbReference type="Proteomes" id="UP000192434">
    <property type="component" value="Unassembled WGS sequence"/>
</dbReference>
<proteinExistence type="predicted"/>
<accession>A0A1S4VZ44</accession>
<evidence type="ECO:0000313" key="4">
    <source>
        <dbReference type="Proteomes" id="UP000192434"/>
    </source>
</evidence>
<evidence type="ECO:0000313" key="3">
    <source>
        <dbReference type="EMBL" id="ORB48781.1"/>
    </source>
</evidence>
<name>A0A1S4VZ44_9MYCO</name>
<gene>
    <name evidence="3" type="ORF">BST43_24165</name>
</gene>
<keyword evidence="2" id="KW-0812">Transmembrane</keyword>
<evidence type="ECO:0000256" key="1">
    <source>
        <dbReference type="SAM" id="MobiDB-lite"/>
    </source>
</evidence>
<feature type="transmembrane region" description="Helical" evidence="2">
    <location>
        <begin position="6"/>
        <end position="26"/>
    </location>
</feature>
<organism evidence="3 4">
    <name type="scientific">Mycobacteroides saopaulense</name>
    <dbReference type="NCBI Taxonomy" id="1578165"/>
    <lineage>
        <taxon>Bacteria</taxon>
        <taxon>Bacillati</taxon>
        <taxon>Actinomycetota</taxon>
        <taxon>Actinomycetes</taxon>
        <taxon>Mycobacteriales</taxon>
        <taxon>Mycobacteriaceae</taxon>
        <taxon>Mycobacteroides</taxon>
    </lineage>
</organism>
<dbReference type="STRING" id="1578165.BKG68_16100"/>
<feature type="transmembrane region" description="Helical" evidence="2">
    <location>
        <begin position="81"/>
        <end position="102"/>
    </location>
</feature>
<evidence type="ECO:0000256" key="2">
    <source>
        <dbReference type="SAM" id="Phobius"/>
    </source>
</evidence>
<dbReference type="KEGG" id="msao:MYCSP_20130"/>
<sequence>MHGRGVLSGVCGIATIIAMAVLLTPVSIQVETGGTTETVTCGMPVGPRLSRSAELDKISSAGSQSTNYHDQCAAKLDTRRVWAIPIGVLSFVIALCAAGHLWKENSPSSSGQAHHGLSGPPGGISGPPGMRMAH</sequence>